<dbReference type="Pfam" id="PF05175">
    <property type="entry name" value="MTS"/>
    <property type="match status" value="1"/>
</dbReference>
<evidence type="ECO:0000256" key="3">
    <source>
        <dbReference type="ARBA" id="ARBA00022691"/>
    </source>
</evidence>
<dbReference type="Proteomes" id="UP000192343">
    <property type="component" value="Unassembled WGS sequence"/>
</dbReference>
<evidence type="ECO:0000313" key="6">
    <source>
        <dbReference type="Proteomes" id="UP000192343"/>
    </source>
</evidence>
<reference evidence="5 6" key="1">
    <citation type="submission" date="2017-03" db="EMBL/GenBank/DDBJ databases">
        <title>Draft Genome sequence of Marispirochaeta sp. strain JC444.</title>
        <authorList>
            <person name="Shivani Y."/>
            <person name="Subhash Y."/>
            <person name="Sasikala C."/>
            <person name="Ramana C."/>
        </authorList>
    </citation>
    <scope>NUCLEOTIDE SEQUENCE [LARGE SCALE GENOMIC DNA]</scope>
    <source>
        <strain evidence="5 6">JC444</strain>
    </source>
</reference>
<dbReference type="InterPro" id="IPR029063">
    <property type="entry name" value="SAM-dependent_MTases_sf"/>
</dbReference>
<keyword evidence="6" id="KW-1185">Reference proteome</keyword>
<evidence type="ECO:0000256" key="2">
    <source>
        <dbReference type="ARBA" id="ARBA00022679"/>
    </source>
</evidence>
<dbReference type="PANTHER" id="PTHR47816">
    <property type="entry name" value="RIBOSOMAL RNA SMALL SUBUNIT METHYLTRANSFERASE C"/>
    <property type="match status" value="1"/>
</dbReference>
<name>A0A1Y1RSV5_9SPIO</name>
<dbReference type="RefSeq" id="WP_083053083.1">
    <property type="nucleotide sequence ID" value="NZ_MWQY01000042.1"/>
</dbReference>
<dbReference type="GO" id="GO:0008757">
    <property type="term" value="F:S-adenosylmethionine-dependent methyltransferase activity"/>
    <property type="evidence" value="ECO:0007669"/>
    <property type="project" value="InterPro"/>
</dbReference>
<comment type="caution">
    <text evidence="5">The sequence shown here is derived from an EMBL/GenBank/DDBJ whole genome shotgun (WGS) entry which is preliminary data.</text>
</comment>
<evidence type="ECO:0000259" key="4">
    <source>
        <dbReference type="Pfam" id="PF05175"/>
    </source>
</evidence>
<dbReference type="OrthoDB" id="29650at2"/>
<dbReference type="PANTHER" id="PTHR47816:SF4">
    <property type="entry name" value="RIBOSOMAL RNA SMALL SUBUNIT METHYLTRANSFERASE C"/>
    <property type="match status" value="1"/>
</dbReference>
<evidence type="ECO:0000256" key="1">
    <source>
        <dbReference type="ARBA" id="ARBA00022603"/>
    </source>
</evidence>
<dbReference type="Gene3D" id="3.40.50.150">
    <property type="entry name" value="Vaccinia Virus protein VP39"/>
    <property type="match status" value="1"/>
</dbReference>
<dbReference type="GO" id="GO:0032259">
    <property type="term" value="P:methylation"/>
    <property type="evidence" value="ECO:0007669"/>
    <property type="project" value="UniProtKB-KW"/>
</dbReference>
<proteinExistence type="predicted"/>
<dbReference type="InterPro" id="IPR046977">
    <property type="entry name" value="RsmC/RlmG"/>
</dbReference>
<feature type="domain" description="Methyltransferase small" evidence="4">
    <location>
        <begin position="27"/>
        <end position="162"/>
    </location>
</feature>
<dbReference type="InterPro" id="IPR007848">
    <property type="entry name" value="Small_mtfrase_dom"/>
</dbReference>
<accession>A0A1Y1RSV5</accession>
<gene>
    <name evidence="5" type="ORF">B4O97_18910</name>
</gene>
<dbReference type="STRING" id="1963862.B4O97_18910"/>
<sequence>MSFPAELINKRVPLNFMGERLFFDLSHALFSSYKIDDGSRLLLKTLAQHGNLPERRSFLDVGCGVGTLGLALKKVRPEAELSICDRDALAVEMSLHNAGINRIAVAGAEPALMHCLKNRPSDLVVSNVPAKAGTPVHQAFVSGLTGLLNPGGIAALVVVSPLEEAFRRYAAAAGFEILYEEKTANHLVLHLSPADPEQKSEDRPEELGAAFKRRGEFEMAGEKYTLETVYGLPEFDTPAYGTQTAASIADKRASGRVLFVNPGQGHLPVCLARKASYNSAVVAGRDLLQLKVTARNLALNSPELPAEVLPVPFPAETGAVTGSFDSICMTLETIPGVSPDFGMPALGKTLKPKGELLVHGKSSEIHLFLKALKGFELRGNKKYRGFRAVHLRKTVQG</sequence>
<protein>
    <recommendedName>
        <fullName evidence="4">Methyltransferase small domain-containing protein</fullName>
    </recommendedName>
</protein>
<evidence type="ECO:0000313" key="5">
    <source>
        <dbReference type="EMBL" id="ORC29271.1"/>
    </source>
</evidence>
<dbReference type="EMBL" id="MWQY01000042">
    <property type="protein sequence ID" value="ORC29271.1"/>
    <property type="molecule type" value="Genomic_DNA"/>
</dbReference>
<keyword evidence="1" id="KW-0489">Methyltransferase</keyword>
<dbReference type="CDD" id="cd02440">
    <property type="entry name" value="AdoMet_MTases"/>
    <property type="match status" value="1"/>
</dbReference>
<dbReference type="SUPFAM" id="SSF53335">
    <property type="entry name" value="S-adenosyl-L-methionine-dependent methyltransferases"/>
    <property type="match status" value="1"/>
</dbReference>
<dbReference type="AlphaFoldDB" id="A0A1Y1RSV5"/>
<keyword evidence="2" id="KW-0808">Transferase</keyword>
<keyword evidence="3" id="KW-0949">S-adenosyl-L-methionine</keyword>
<organism evidence="5 6">
    <name type="scientific">Marispirochaeta aestuarii</name>
    <dbReference type="NCBI Taxonomy" id="1963862"/>
    <lineage>
        <taxon>Bacteria</taxon>
        <taxon>Pseudomonadati</taxon>
        <taxon>Spirochaetota</taxon>
        <taxon>Spirochaetia</taxon>
        <taxon>Spirochaetales</taxon>
        <taxon>Spirochaetaceae</taxon>
        <taxon>Marispirochaeta</taxon>
    </lineage>
</organism>